<sequence length="538" mass="57981">MRSLFSLIGLNIVPRVLGIITATLTEYVTLDIGSVEGNPRSDNGILSFKGIPYAQPPTGNLRWNSPREIVGWKGTLNSTVFGSSCYASTDFEPYYTPPSENCLFLNIWSGAEHATEKRPVKIWIHGGGFQFGGSAQSVYDGSNLAGEGVVIVTINYRLGVFGFLALPELDEEDTSSGDFGLQDQQLALKWVKRHISAFGGDPDNVTVFGQSAGGHSIGILMSSPRSEGLFAKAILESGAFWDSGAGPIKTSSQARAQGLQFKQKLGVTSLADLRAMSAAEINNAAPWNTATDPKITAFAPSIDNYVIYSAPGRVFDNGQQIKVHVLAGWTSFEQGLFLPFGLSGVSKSDYETGLHDYFGCGYLIALELYPDSTPVELGMSAGDLAGDMVIREQTFTALDSHYLTAGLPSGSVWAYYFTYTSPYLPIAIHTAELPFVFGNLGPNPVFGPTEPPPSIADFTFSKTIMSYWTNFAKFGNPNGNTLPLWPKHVGGGSALLELGDAVAADNYDFSRYRFLASFRTDGVFPERWADVNVSAIGS</sequence>
<feature type="chain" id="PRO_5005111292" description="Carboxylic ester hydrolase" evidence="4">
    <location>
        <begin position="19"/>
        <end position="538"/>
    </location>
</feature>
<evidence type="ECO:0000256" key="3">
    <source>
        <dbReference type="PIRSR" id="PIRSR600997-1"/>
    </source>
</evidence>
<reference evidence="7" key="2">
    <citation type="submission" date="2015-01" db="EMBL/GenBank/DDBJ databases">
        <title>Evolutionary Origins and Diversification of the Mycorrhizal Mutualists.</title>
        <authorList>
            <consortium name="DOE Joint Genome Institute"/>
            <consortium name="Mycorrhizal Genomics Consortium"/>
            <person name="Kohler A."/>
            <person name="Kuo A."/>
            <person name="Nagy L.G."/>
            <person name="Floudas D."/>
            <person name="Copeland A."/>
            <person name="Barry K.W."/>
            <person name="Cichocki N."/>
            <person name="Veneault-Fourrey C."/>
            <person name="LaButti K."/>
            <person name="Lindquist E.A."/>
            <person name="Lipzen A."/>
            <person name="Lundell T."/>
            <person name="Morin E."/>
            <person name="Murat C."/>
            <person name="Riley R."/>
            <person name="Ohm R."/>
            <person name="Sun H."/>
            <person name="Tunlid A."/>
            <person name="Henrissat B."/>
            <person name="Grigoriev I.V."/>
            <person name="Hibbett D.S."/>
            <person name="Martin F."/>
        </authorList>
    </citation>
    <scope>NUCLEOTIDE SEQUENCE [LARGE SCALE GENOMIC DNA]</scope>
    <source>
        <strain evidence="7">Zn</strain>
    </source>
</reference>
<keyword evidence="2 4" id="KW-0378">Hydrolase</keyword>
<dbReference type="PRINTS" id="PR00878">
    <property type="entry name" value="CHOLNESTRASE"/>
</dbReference>
<evidence type="ECO:0000256" key="2">
    <source>
        <dbReference type="ARBA" id="ARBA00022801"/>
    </source>
</evidence>
<dbReference type="InterPro" id="IPR019826">
    <property type="entry name" value="Carboxylesterase_B_AS"/>
</dbReference>
<dbReference type="STRING" id="913774.A0A0C3DB63"/>
<dbReference type="PROSITE" id="PS00122">
    <property type="entry name" value="CARBOXYLESTERASE_B_1"/>
    <property type="match status" value="1"/>
</dbReference>
<feature type="active site" description="Charge relay system" evidence="3">
    <location>
        <position position="333"/>
    </location>
</feature>
<dbReference type="EMBL" id="KN832879">
    <property type="protein sequence ID" value="KIM99162.1"/>
    <property type="molecule type" value="Genomic_DNA"/>
</dbReference>
<accession>A0A0C3DB63</accession>
<dbReference type="Gene3D" id="3.40.50.1820">
    <property type="entry name" value="alpha/beta hydrolase"/>
    <property type="match status" value="1"/>
</dbReference>
<feature type="active site" description="Charge relay system" evidence="3">
    <location>
        <position position="429"/>
    </location>
</feature>
<feature type="domain" description="Carboxylesterase type B" evidence="5">
    <location>
        <begin position="27"/>
        <end position="501"/>
    </location>
</feature>
<dbReference type="OrthoDB" id="408631at2759"/>
<dbReference type="HOGENOM" id="CLU_006586_16_4_1"/>
<feature type="active site" description="Acyl-ester intermediate" evidence="3">
    <location>
        <position position="211"/>
    </location>
</feature>
<dbReference type="PANTHER" id="PTHR11559">
    <property type="entry name" value="CARBOXYLESTERASE"/>
    <property type="match status" value="1"/>
</dbReference>
<evidence type="ECO:0000259" key="5">
    <source>
        <dbReference type="Pfam" id="PF00135"/>
    </source>
</evidence>
<keyword evidence="4" id="KW-0732">Signal</keyword>
<dbReference type="SUPFAM" id="SSF53474">
    <property type="entry name" value="alpha/beta-Hydrolases"/>
    <property type="match status" value="1"/>
</dbReference>
<dbReference type="EC" id="3.1.1.-" evidence="4"/>
<evidence type="ECO:0000256" key="1">
    <source>
        <dbReference type="ARBA" id="ARBA00005964"/>
    </source>
</evidence>
<dbReference type="Proteomes" id="UP000054321">
    <property type="component" value="Unassembled WGS sequence"/>
</dbReference>
<proteinExistence type="inferred from homology"/>
<dbReference type="InterPro" id="IPR050309">
    <property type="entry name" value="Type-B_Carboxylest/Lipase"/>
</dbReference>
<organism evidence="6 7">
    <name type="scientific">Oidiodendron maius (strain Zn)</name>
    <dbReference type="NCBI Taxonomy" id="913774"/>
    <lineage>
        <taxon>Eukaryota</taxon>
        <taxon>Fungi</taxon>
        <taxon>Dikarya</taxon>
        <taxon>Ascomycota</taxon>
        <taxon>Pezizomycotina</taxon>
        <taxon>Leotiomycetes</taxon>
        <taxon>Leotiomycetes incertae sedis</taxon>
        <taxon>Myxotrichaceae</taxon>
        <taxon>Oidiodendron</taxon>
    </lineage>
</organism>
<dbReference type="InterPro" id="IPR002018">
    <property type="entry name" value="CarbesteraseB"/>
</dbReference>
<feature type="signal peptide" evidence="4">
    <location>
        <begin position="1"/>
        <end position="18"/>
    </location>
</feature>
<name>A0A0C3DB63_OIDMZ</name>
<reference evidence="6 7" key="1">
    <citation type="submission" date="2014-04" db="EMBL/GenBank/DDBJ databases">
        <authorList>
            <consortium name="DOE Joint Genome Institute"/>
            <person name="Kuo A."/>
            <person name="Martino E."/>
            <person name="Perotto S."/>
            <person name="Kohler A."/>
            <person name="Nagy L.G."/>
            <person name="Floudas D."/>
            <person name="Copeland A."/>
            <person name="Barry K.W."/>
            <person name="Cichocki N."/>
            <person name="Veneault-Fourrey C."/>
            <person name="LaButti K."/>
            <person name="Lindquist E.A."/>
            <person name="Lipzen A."/>
            <person name="Lundell T."/>
            <person name="Morin E."/>
            <person name="Murat C."/>
            <person name="Sun H."/>
            <person name="Tunlid A."/>
            <person name="Henrissat B."/>
            <person name="Grigoriev I.V."/>
            <person name="Hibbett D.S."/>
            <person name="Martin F."/>
            <person name="Nordberg H.P."/>
            <person name="Cantor M.N."/>
            <person name="Hua S.X."/>
        </authorList>
    </citation>
    <scope>NUCLEOTIDE SEQUENCE [LARGE SCALE GENOMIC DNA]</scope>
    <source>
        <strain evidence="6 7">Zn</strain>
    </source>
</reference>
<evidence type="ECO:0000256" key="4">
    <source>
        <dbReference type="RuleBase" id="RU361235"/>
    </source>
</evidence>
<keyword evidence="7" id="KW-1185">Reference proteome</keyword>
<dbReference type="InterPro" id="IPR000997">
    <property type="entry name" value="Cholinesterase"/>
</dbReference>
<protein>
    <recommendedName>
        <fullName evidence="4">Carboxylic ester hydrolase</fullName>
        <ecNumber evidence="4">3.1.1.-</ecNumber>
    </recommendedName>
</protein>
<comment type="similarity">
    <text evidence="1 4">Belongs to the type-B carboxylesterase/lipase family.</text>
</comment>
<dbReference type="Pfam" id="PF00135">
    <property type="entry name" value="COesterase"/>
    <property type="match status" value="1"/>
</dbReference>
<evidence type="ECO:0000313" key="6">
    <source>
        <dbReference type="EMBL" id="KIM99162.1"/>
    </source>
</evidence>
<dbReference type="AlphaFoldDB" id="A0A0C3DB63"/>
<dbReference type="InterPro" id="IPR029058">
    <property type="entry name" value="AB_hydrolase_fold"/>
</dbReference>
<dbReference type="ESTHER" id="9pezi-a0a0c3db63">
    <property type="family name" value="Fungal_carboxylesterase_lipase"/>
</dbReference>
<gene>
    <name evidence="6" type="ORF">OIDMADRAFT_56327</name>
</gene>
<dbReference type="InParanoid" id="A0A0C3DB63"/>
<dbReference type="GO" id="GO:0004104">
    <property type="term" value="F:cholinesterase activity"/>
    <property type="evidence" value="ECO:0007669"/>
    <property type="project" value="InterPro"/>
</dbReference>
<evidence type="ECO:0000313" key="7">
    <source>
        <dbReference type="Proteomes" id="UP000054321"/>
    </source>
</evidence>